<dbReference type="VEuPathDB" id="FungiDB:GW608_M06963"/>
<dbReference type="VEuPathDB" id="FungiDB:CAGL0M07001g"/>
<reference evidence="1 2" key="1">
    <citation type="submission" date="2015-10" db="EMBL/GenBank/DDBJ databases">
        <title>Draft genomes sequences of Candida glabrata isolates 1A, 1B, 2A, 2B, 3A and 3B.</title>
        <authorList>
            <person name="Haavelsrud O.E."/>
            <person name="Gaustad P."/>
        </authorList>
    </citation>
    <scope>NUCLEOTIDE SEQUENCE [LARGE SCALE GENOMIC DNA]</scope>
    <source>
        <strain evidence="1">910700640</strain>
    </source>
</reference>
<evidence type="ECO:0000313" key="2">
    <source>
        <dbReference type="Proteomes" id="UP000054886"/>
    </source>
</evidence>
<protein>
    <recommendedName>
        <fullName evidence="3">Late endosomal/lysosomal adaptor and MAPK and MTOR activator 5</fullName>
    </recommendedName>
</protein>
<comment type="caution">
    <text evidence="1">The sequence shown here is derived from an EMBL/GenBank/DDBJ whole genome shotgun (WGS) entry which is preliminary data.</text>
</comment>
<dbReference type="InterPro" id="IPR035098">
    <property type="entry name" value="YNR034W-A/EGO2_sf"/>
</dbReference>
<dbReference type="VEuPathDB" id="FungiDB:GWK60_M06963"/>
<dbReference type="InterPro" id="IPR021591">
    <property type="entry name" value="YNR034W-A/EGO2"/>
</dbReference>
<organism evidence="1 2">
    <name type="scientific">Candida glabrata</name>
    <name type="common">Yeast</name>
    <name type="synonym">Torulopsis glabrata</name>
    <dbReference type="NCBI Taxonomy" id="5478"/>
    <lineage>
        <taxon>Eukaryota</taxon>
        <taxon>Fungi</taxon>
        <taxon>Dikarya</taxon>
        <taxon>Ascomycota</taxon>
        <taxon>Saccharomycotina</taxon>
        <taxon>Saccharomycetes</taxon>
        <taxon>Saccharomycetales</taxon>
        <taxon>Saccharomycetaceae</taxon>
        <taxon>Nakaseomyces</taxon>
    </lineage>
</organism>
<dbReference type="Proteomes" id="UP000054886">
    <property type="component" value="Unassembled WGS sequence"/>
</dbReference>
<accession>A0A0W0D3H6</accession>
<dbReference type="Pfam" id="PF11503">
    <property type="entry name" value="YNR034W-A-like"/>
    <property type="match status" value="1"/>
</dbReference>
<dbReference type="PhylomeDB" id="A0A0W0D3H6"/>
<sequence>MLSSKLQELLPGSVGVMTFDSNNNLVLADGVAKDKVNDIPELSEVQCNAEGVAVLENGDYIVHVCKKDGNTLVVYTGK</sequence>
<dbReference type="VEuPathDB" id="FungiDB:GVI51_M06963"/>
<evidence type="ECO:0000313" key="1">
    <source>
        <dbReference type="EMBL" id="KTB04188.1"/>
    </source>
</evidence>
<dbReference type="VEuPathDB" id="FungiDB:B1J91_M07001g"/>
<dbReference type="AlphaFoldDB" id="A0A0W0D3H6"/>
<dbReference type="Gene3D" id="3.40.1840.10">
    <property type="entry name" value="YNR034W-A-like"/>
    <property type="match status" value="1"/>
</dbReference>
<name>A0A0W0D3H6_CANGB</name>
<dbReference type="OMA" id="ICNIYRQ"/>
<dbReference type="EMBL" id="LLZZ01000117">
    <property type="protein sequence ID" value="KTB04188.1"/>
    <property type="molecule type" value="Genomic_DNA"/>
</dbReference>
<proteinExistence type="predicted"/>
<evidence type="ECO:0008006" key="3">
    <source>
        <dbReference type="Google" id="ProtNLM"/>
    </source>
</evidence>
<dbReference type="SUPFAM" id="SSF160683">
    <property type="entry name" value="YNR034W-A-like"/>
    <property type="match status" value="1"/>
</dbReference>
<gene>
    <name evidence="1" type="ORF">AO440_004154</name>
</gene>